<evidence type="ECO:0000256" key="1">
    <source>
        <dbReference type="SAM" id="MobiDB-lite"/>
    </source>
</evidence>
<reference evidence="2" key="1">
    <citation type="journal article" date="2022" name="Int. J. Mol. Sci.">
        <title>Draft Genome of Tanacetum Coccineum: Genomic Comparison of Closely Related Tanacetum-Family Plants.</title>
        <authorList>
            <person name="Yamashiro T."/>
            <person name="Shiraishi A."/>
            <person name="Nakayama K."/>
            <person name="Satake H."/>
        </authorList>
    </citation>
    <scope>NUCLEOTIDE SEQUENCE</scope>
</reference>
<proteinExistence type="predicted"/>
<organism evidence="2 3">
    <name type="scientific">Tanacetum coccineum</name>
    <dbReference type="NCBI Taxonomy" id="301880"/>
    <lineage>
        <taxon>Eukaryota</taxon>
        <taxon>Viridiplantae</taxon>
        <taxon>Streptophyta</taxon>
        <taxon>Embryophyta</taxon>
        <taxon>Tracheophyta</taxon>
        <taxon>Spermatophyta</taxon>
        <taxon>Magnoliopsida</taxon>
        <taxon>eudicotyledons</taxon>
        <taxon>Gunneridae</taxon>
        <taxon>Pentapetalae</taxon>
        <taxon>asterids</taxon>
        <taxon>campanulids</taxon>
        <taxon>Asterales</taxon>
        <taxon>Asteraceae</taxon>
        <taxon>Asteroideae</taxon>
        <taxon>Anthemideae</taxon>
        <taxon>Anthemidinae</taxon>
        <taxon>Tanacetum</taxon>
    </lineage>
</organism>
<keyword evidence="3" id="KW-1185">Reference proteome</keyword>
<evidence type="ECO:0000313" key="3">
    <source>
        <dbReference type="Proteomes" id="UP001151760"/>
    </source>
</evidence>
<gene>
    <name evidence="2" type="ORF">Tco_1002740</name>
</gene>
<name>A0ABQ5F7E0_9ASTR</name>
<dbReference type="EMBL" id="BQNB010017088">
    <property type="protein sequence ID" value="GJT59207.1"/>
    <property type="molecule type" value="Genomic_DNA"/>
</dbReference>
<sequence length="130" mass="15202">MPIPQRPILWGVTDWYEHVVAEGPIIQDPPSPQITWPGLEDQSRHHTFTYLSTICFDSVYLEFYQRTDVLQAEYCHCQLLPHHQLSHRDTIPESVLKDPEEVMTRRNPEEDPPTNLLDKRRTHGRNGGAY</sequence>
<reference evidence="2" key="2">
    <citation type="submission" date="2022-01" db="EMBL/GenBank/DDBJ databases">
        <authorList>
            <person name="Yamashiro T."/>
            <person name="Shiraishi A."/>
            <person name="Satake H."/>
            <person name="Nakayama K."/>
        </authorList>
    </citation>
    <scope>NUCLEOTIDE SEQUENCE</scope>
</reference>
<comment type="caution">
    <text evidence="2">The sequence shown here is derived from an EMBL/GenBank/DDBJ whole genome shotgun (WGS) entry which is preliminary data.</text>
</comment>
<dbReference type="Proteomes" id="UP001151760">
    <property type="component" value="Unassembled WGS sequence"/>
</dbReference>
<evidence type="ECO:0000313" key="2">
    <source>
        <dbReference type="EMBL" id="GJT59207.1"/>
    </source>
</evidence>
<feature type="compositionally biased region" description="Basic and acidic residues" evidence="1">
    <location>
        <begin position="88"/>
        <end position="109"/>
    </location>
</feature>
<protein>
    <submittedName>
        <fullName evidence="2">Uncharacterized protein</fullName>
    </submittedName>
</protein>
<accession>A0ABQ5F7E0</accession>
<feature type="region of interest" description="Disordered" evidence="1">
    <location>
        <begin position="88"/>
        <end position="130"/>
    </location>
</feature>